<feature type="compositionally biased region" description="Low complexity" evidence="1">
    <location>
        <begin position="115"/>
        <end position="130"/>
    </location>
</feature>
<organism evidence="2">
    <name type="scientific">Fagus sylvatica</name>
    <name type="common">Beechnut</name>
    <dbReference type="NCBI Taxonomy" id="28930"/>
    <lineage>
        <taxon>Eukaryota</taxon>
        <taxon>Viridiplantae</taxon>
        <taxon>Streptophyta</taxon>
        <taxon>Embryophyta</taxon>
        <taxon>Tracheophyta</taxon>
        <taxon>Spermatophyta</taxon>
        <taxon>Magnoliopsida</taxon>
        <taxon>eudicotyledons</taxon>
        <taxon>Gunneridae</taxon>
        <taxon>Pentapetalae</taxon>
        <taxon>rosids</taxon>
        <taxon>fabids</taxon>
        <taxon>Fagales</taxon>
        <taxon>Fagaceae</taxon>
        <taxon>Fagus</taxon>
    </lineage>
</organism>
<reference evidence="2" key="1">
    <citation type="submission" date="2018-02" db="EMBL/GenBank/DDBJ databases">
        <authorList>
            <person name="Cohen D.B."/>
            <person name="Kent A.D."/>
        </authorList>
    </citation>
    <scope>NUCLEOTIDE SEQUENCE</scope>
</reference>
<dbReference type="PANTHER" id="PTHR45763:SF28">
    <property type="entry name" value="ALPHA_BETA-HYDROLASES SUPERFAMILY PROTEIN"/>
    <property type="match status" value="1"/>
</dbReference>
<gene>
    <name evidence="2" type="ORF">FSB_LOCUS55026</name>
</gene>
<protein>
    <recommendedName>
        <fullName evidence="3">AB hydrolase-1 domain-containing protein</fullName>
    </recommendedName>
</protein>
<dbReference type="InterPro" id="IPR029058">
    <property type="entry name" value="AB_hydrolase_fold"/>
</dbReference>
<evidence type="ECO:0000313" key="2">
    <source>
        <dbReference type="EMBL" id="SPD27144.1"/>
    </source>
</evidence>
<sequence>MPLHQTLHRLSTKVKKIISNQQQQYYRLRVPGSQTENPLNLHTDTLEEPATSTSNKSKEKEKEFRHHHNPQPLSLWSSLKLKPTTQSVSETAAVLLMGLLGMVYQGTQQLPPPQTTEDSSPSSSSSSSSSLMKSRIKLNDGRYLAYSERGVSKEKAKYKIIIVHGLGSSKEMNFLAPQELIDELGIYFLLFDRAGYGESDPDPKHTVKSEAFDIQELADQLELGSKLAGVSLVVPVVNYWWPSLPKSVIKDDYRKKLVKWSLWFANHVPALLYWWVNQKWLPSTAVLERNPMFFNDRDIEVLKTISGFPMLTQDKLREKSVFDTLRHDFMLAFGKWEFDPLDLSNPYPQNESSVHIWQGFEDKVVPVQLQRFVSGKLPWIRYHEVPDGGHLIVHYDGVCEAILKALLLGEDPVSYRPSTDKILP</sequence>
<proteinExistence type="predicted"/>
<feature type="compositionally biased region" description="Polar residues" evidence="1">
    <location>
        <begin position="32"/>
        <end position="43"/>
    </location>
</feature>
<name>A0A2N9IS61_FAGSY</name>
<evidence type="ECO:0000256" key="1">
    <source>
        <dbReference type="SAM" id="MobiDB-lite"/>
    </source>
</evidence>
<accession>A0A2N9IS61</accession>
<dbReference type="Gene3D" id="3.40.50.1820">
    <property type="entry name" value="alpha/beta hydrolase"/>
    <property type="match status" value="2"/>
</dbReference>
<dbReference type="AlphaFoldDB" id="A0A2N9IS61"/>
<feature type="region of interest" description="Disordered" evidence="1">
    <location>
        <begin position="107"/>
        <end position="131"/>
    </location>
</feature>
<dbReference type="SUPFAM" id="SSF53474">
    <property type="entry name" value="alpha/beta-Hydrolases"/>
    <property type="match status" value="1"/>
</dbReference>
<dbReference type="EMBL" id="OIVN01006182">
    <property type="protein sequence ID" value="SPD27144.1"/>
    <property type="molecule type" value="Genomic_DNA"/>
</dbReference>
<feature type="region of interest" description="Disordered" evidence="1">
    <location>
        <begin position="29"/>
        <end position="73"/>
    </location>
</feature>
<evidence type="ECO:0008006" key="3">
    <source>
        <dbReference type="Google" id="ProtNLM"/>
    </source>
</evidence>
<dbReference type="PANTHER" id="PTHR45763">
    <property type="entry name" value="HYDROLASE, ALPHA/BETA FOLD FAMILY PROTEIN, EXPRESSED-RELATED"/>
    <property type="match status" value="1"/>
</dbReference>